<comment type="subcellular location">
    <subcellularLocation>
        <location evidence="2">Mitochondrion inner membrane</location>
        <topology evidence="2">Single-pass membrane protein</topology>
        <orientation evidence="2">Intermembrane side</orientation>
    </subcellularLocation>
</comment>
<dbReference type="Proteomes" id="UP000243686">
    <property type="component" value="Unassembled WGS sequence"/>
</dbReference>
<dbReference type="PIRSF" id="PIRSF005413">
    <property type="entry name" value="COX11"/>
    <property type="match status" value="1"/>
</dbReference>
<protein>
    <recommendedName>
        <fullName evidence="7">Cytochrome c oxidase assembly protein COX11, mitochondrial</fullName>
    </recommendedName>
</protein>
<dbReference type="InterPro" id="IPR023471">
    <property type="entry name" value="CtaG/Cox11_dom_sf"/>
</dbReference>
<comment type="function">
    <text evidence="1">Exerts its effect at some terminal stage of cytochrome c oxidase synthesis, probably by being involved in the insertion of the copper B into subunit I.</text>
</comment>
<evidence type="ECO:0000256" key="6">
    <source>
        <dbReference type="ARBA" id="ARBA00063165"/>
    </source>
</evidence>
<evidence type="ECO:0000256" key="5">
    <source>
        <dbReference type="ARBA" id="ARBA00023136"/>
    </source>
</evidence>
<dbReference type="Pfam" id="PF04442">
    <property type="entry name" value="CtaG_Cox11"/>
    <property type="match status" value="2"/>
</dbReference>
<dbReference type="AlphaFoldDB" id="A0A1S8X0Z0"/>
<keyword evidence="5 8" id="KW-0472">Membrane</keyword>
<evidence type="ECO:0000256" key="2">
    <source>
        <dbReference type="ARBA" id="ARBA00004243"/>
    </source>
</evidence>
<reference evidence="9 10" key="1">
    <citation type="submission" date="2015-03" db="EMBL/GenBank/DDBJ databases">
        <title>Draft genome of the nematode, Opisthorchis viverrini.</title>
        <authorList>
            <person name="Mitreva M."/>
        </authorList>
    </citation>
    <scope>NUCLEOTIDE SEQUENCE [LARGE SCALE GENOMIC DNA]</scope>
    <source>
        <strain evidence="9">Khon Kaen</strain>
    </source>
</reference>
<evidence type="ECO:0000256" key="3">
    <source>
        <dbReference type="ARBA" id="ARBA00022692"/>
    </source>
</evidence>
<dbReference type="SUPFAM" id="SSF110111">
    <property type="entry name" value="Ctag/Cox11"/>
    <property type="match status" value="1"/>
</dbReference>
<evidence type="ECO:0000256" key="8">
    <source>
        <dbReference type="SAM" id="Phobius"/>
    </source>
</evidence>
<sequence length="254" mass="28724">MLFHRLIRIASIRGYAPFSSRRSPINAPVGSQYERRTRLYYTMALGVAMVGFGYACVPLYRIYCSKVGTGTNSEFARAKTEIIKTMKPVKERQITVHFSADTHSKMAWKFKPVQNELTVVPGETALAFYSAENPTDRPIIGIATYSIVPTEASKYFNKIQCFCFEEQRLNPHEQVVEAADTVLPTSTCYHVCALSAFVRNVDMPVFFFLDPEFAEDPNLQRTDRIILHYTFFESKSNKMVTPSINSANPVTVSA</sequence>
<evidence type="ECO:0000313" key="10">
    <source>
        <dbReference type="Proteomes" id="UP000243686"/>
    </source>
</evidence>
<dbReference type="FunFam" id="2.60.370.10:FF:000001">
    <property type="entry name" value="COX11 cytochrome c oxidase assembly homolog"/>
    <property type="match status" value="1"/>
</dbReference>
<evidence type="ECO:0000313" key="9">
    <source>
        <dbReference type="EMBL" id="OON20379.1"/>
    </source>
</evidence>
<evidence type="ECO:0000256" key="7">
    <source>
        <dbReference type="ARBA" id="ARBA00068998"/>
    </source>
</evidence>
<dbReference type="PANTHER" id="PTHR21320:SF3">
    <property type="entry name" value="CYTOCHROME C OXIDASE ASSEMBLY PROTEIN COX11, MITOCHONDRIAL-RELATED"/>
    <property type="match status" value="1"/>
</dbReference>
<gene>
    <name evidence="9" type="ORF">X801_03741</name>
</gene>
<name>A0A1S8X0Z0_OPIVI</name>
<feature type="transmembrane region" description="Helical" evidence="8">
    <location>
        <begin position="39"/>
        <end position="63"/>
    </location>
</feature>
<keyword evidence="10" id="KW-1185">Reference proteome</keyword>
<comment type="subunit">
    <text evidence="6">Interacts with CNNM4/ACDP4. Interacts with RANBP2.</text>
</comment>
<dbReference type="PANTHER" id="PTHR21320">
    <property type="entry name" value="CYTOCHROME C OXIDASE ASSEMBLY PROTEIN COX11-RELATED"/>
    <property type="match status" value="1"/>
</dbReference>
<dbReference type="InterPro" id="IPR007533">
    <property type="entry name" value="Cyt_c_oxidase_assmbl_CtaG"/>
</dbReference>
<dbReference type="EMBL" id="KV892676">
    <property type="protein sequence ID" value="OON20379.1"/>
    <property type="molecule type" value="Genomic_DNA"/>
</dbReference>
<keyword evidence="3 8" id="KW-0812">Transmembrane</keyword>
<evidence type="ECO:0000256" key="4">
    <source>
        <dbReference type="ARBA" id="ARBA00022989"/>
    </source>
</evidence>
<accession>A0A1S8X0Z0</accession>
<keyword evidence="4 8" id="KW-1133">Transmembrane helix</keyword>
<organism evidence="9 10">
    <name type="scientific">Opisthorchis viverrini</name>
    <name type="common">Southeast Asian liver fluke</name>
    <dbReference type="NCBI Taxonomy" id="6198"/>
    <lineage>
        <taxon>Eukaryota</taxon>
        <taxon>Metazoa</taxon>
        <taxon>Spiralia</taxon>
        <taxon>Lophotrochozoa</taxon>
        <taxon>Platyhelminthes</taxon>
        <taxon>Trematoda</taxon>
        <taxon>Digenea</taxon>
        <taxon>Opisthorchiida</taxon>
        <taxon>Opisthorchiata</taxon>
        <taxon>Opisthorchiidae</taxon>
        <taxon>Opisthorchis</taxon>
    </lineage>
</organism>
<dbReference type="GO" id="GO:0005743">
    <property type="term" value="C:mitochondrial inner membrane"/>
    <property type="evidence" value="ECO:0007669"/>
    <property type="project" value="UniProtKB-SubCell"/>
</dbReference>
<proteinExistence type="predicted"/>
<evidence type="ECO:0000256" key="1">
    <source>
        <dbReference type="ARBA" id="ARBA00004007"/>
    </source>
</evidence>
<dbReference type="GO" id="GO:0005507">
    <property type="term" value="F:copper ion binding"/>
    <property type="evidence" value="ECO:0007669"/>
    <property type="project" value="InterPro"/>
</dbReference>
<dbReference type="Gene3D" id="2.60.370.10">
    <property type="entry name" value="Ctag/Cox11"/>
    <property type="match status" value="2"/>
</dbReference>